<dbReference type="PANTHER" id="PTHR11566:SF225">
    <property type="entry name" value="INTERFERON-INDUCED GTP-BINDING PROTEIN MX-RELATED"/>
    <property type="match status" value="1"/>
</dbReference>
<dbReference type="PRINTS" id="PR00195">
    <property type="entry name" value="DYNAMIN"/>
</dbReference>
<dbReference type="GO" id="GO:0005525">
    <property type="term" value="F:GTP binding"/>
    <property type="evidence" value="ECO:0007669"/>
    <property type="project" value="UniProtKB-KW"/>
</dbReference>
<proteinExistence type="inferred from homology"/>
<keyword evidence="6" id="KW-0175">Coiled coil</keyword>
<evidence type="ECO:0000259" key="8">
    <source>
        <dbReference type="PROSITE" id="PS51718"/>
    </source>
</evidence>
<evidence type="ECO:0000256" key="2">
    <source>
        <dbReference type="ARBA" id="ARBA00022490"/>
    </source>
</evidence>
<keyword evidence="4 5" id="KW-0342">GTP-binding</keyword>
<dbReference type="InterPro" id="IPR019762">
    <property type="entry name" value="Dynamin_GTPase_CS"/>
</dbReference>
<dbReference type="SUPFAM" id="SSF52540">
    <property type="entry name" value="P-loop containing nucleoside triphosphate hydrolases"/>
    <property type="match status" value="1"/>
</dbReference>
<dbReference type="GO" id="GO:0005874">
    <property type="term" value="C:microtubule"/>
    <property type="evidence" value="ECO:0007669"/>
    <property type="project" value="TreeGrafter"/>
</dbReference>
<evidence type="ECO:0000256" key="4">
    <source>
        <dbReference type="ARBA" id="ARBA00023134"/>
    </source>
</evidence>
<name>A0A2D0Q2C4_ICTPU</name>
<dbReference type="SMART" id="SM00053">
    <property type="entry name" value="DYNc"/>
    <property type="match status" value="1"/>
</dbReference>
<dbReference type="GO" id="GO:0051607">
    <property type="term" value="P:defense response to virus"/>
    <property type="evidence" value="ECO:0007669"/>
    <property type="project" value="TreeGrafter"/>
</dbReference>
<dbReference type="InterPro" id="IPR030381">
    <property type="entry name" value="G_DYNAMIN_dom"/>
</dbReference>
<dbReference type="PROSITE" id="PS00410">
    <property type="entry name" value="G_DYNAMIN_1"/>
    <property type="match status" value="1"/>
</dbReference>
<gene>
    <name evidence="10" type="primary">LOC108258633</name>
</gene>
<dbReference type="Proteomes" id="UP000221080">
    <property type="component" value="Chromosome 26"/>
</dbReference>
<evidence type="ECO:0000256" key="3">
    <source>
        <dbReference type="ARBA" id="ARBA00022741"/>
    </source>
</evidence>
<evidence type="ECO:0000256" key="5">
    <source>
        <dbReference type="RuleBase" id="RU003932"/>
    </source>
</evidence>
<feature type="domain" description="Dynamin-type G" evidence="8">
    <location>
        <begin position="29"/>
        <end position="292"/>
    </location>
</feature>
<dbReference type="GeneID" id="108258633"/>
<dbReference type="KEGG" id="ipu:108258633"/>
<dbReference type="Gene3D" id="1.20.120.1240">
    <property type="entry name" value="Dynamin, middle domain"/>
    <property type="match status" value="1"/>
</dbReference>
<dbReference type="GO" id="GO:0016185">
    <property type="term" value="P:synaptic vesicle budding from presynaptic endocytic zone membrane"/>
    <property type="evidence" value="ECO:0007669"/>
    <property type="project" value="TreeGrafter"/>
</dbReference>
<dbReference type="InterPro" id="IPR003130">
    <property type="entry name" value="GED"/>
</dbReference>
<dbReference type="Pfam" id="PF00350">
    <property type="entry name" value="Dynamin_N"/>
    <property type="match status" value="1"/>
</dbReference>
<dbReference type="GO" id="GO:0005737">
    <property type="term" value="C:cytoplasm"/>
    <property type="evidence" value="ECO:0007669"/>
    <property type="project" value="UniProtKB-SubCell"/>
</dbReference>
<feature type="coiled-coil region" evidence="6">
    <location>
        <begin position="557"/>
        <end position="610"/>
    </location>
</feature>
<dbReference type="PROSITE" id="PS51388">
    <property type="entry name" value="GED"/>
    <property type="match status" value="1"/>
</dbReference>
<dbReference type="GO" id="GO:0003924">
    <property type="term" value="F:GTPase activity"/>
    <property type="evidence" value="ECO:0007669"/>
    <property type="project" value="InterPro"/>
</dbReference>
<dbReference type="GO" id="GO:0005886">
    <property type="term" value="C:plasma membrane"/>
    <property type="evidence" value="ECO:0007669"/>
    <property type="project" value="TreeGrafter"/>
</dbReference>
<dbReference type="CDD" id="cd08771">
    <property type="entry name" value="DLP_1"/>
    <property type="match status" value="1"/>
</dbReference>
<dbReference type="RefSeq" id="XP_017312883.1">
    <property type="nucleotide sequence ID" value="XM_017457394.3"/>
</dbReference>
<evidence type="ECO:0000256" key="6">
    <source>
        <dbReference type="SAM" id="Coils"/>
    </source>
</evidence>
<dbReference type="GO" id="GO:0008017">
    <property type="term" value="F:microtubule binding"/>
    <property type="evidence" value="ECO:0007669"/>
    <property type="project" value="TreeGrafter"/>
</dbReference>
<dbReference type="PROSITE" id="PS51718">
    <property type="entry name" value="G_DYNAMIN_2"/>
    <property type="match status" value="1"/>
</dbReference>
<dbReference type="OrthoDB" id="5061070at2759"/>
<organism evidence="9 10">
    <name type="scientific">Ictalurus punctatus</name>
    <name type="common">Channel catfish</name>
    <name type="synonym">Silurus punctatus</name>
    <dbReference type="NCBI Taxonomy" id="7998"/>
    <lineage>
        <taxon>Eukaryota</taxon>
        <taxon>Metazoa</taxon>
        <taxon>Chordata</taxon>
        <taxon>Craniata</taxon>
        <taxon>Vertebrata</taxon>
        <taxon>Euteleostomi</taxon>
        <taxon>Actinopterygii</taxon>
        <taxon>Neopterygii</taxon>
        <taxon>Teleostei</taxon>
        <taxon>Ostariophysi</taxon>
        <taxon>Siluriformes</taxon>
        <taxon>Ictaluridae</taxon>
        <taxon>Ictalurus</taxon>
    </lineage>
</organism>
<accession>A0A2D0Q2C4</accession>
<evidence type="ECO:0000256" key="1">
    <source>
        <dbReference type="ARBA" id="ARBA00004496"/>
    </source>
</evidence>
<dbReference type="GO" id="GO:0098793">
    <property type="term" value="C:presynapse"/>
    <property type="evidence" value="ECO:0007669"/>
    <property type="project" value="GOC"/>
</dbReference>
<sequence>MSLSEQYEEKVRPYIDLIDSLRVFGVEKDLALPAIAVIGDQSLGKSSVLEALSGVALPRGSGIVTRCPLELKLKKSRQEDFWHGKIKYKDIERDITDPTDVERSIRKAQNEIAGALGMSDELISLEVTSTNAPDLTFIDLPGIVHVPVKGQPEDIGKQIKSLIKKFITKQDTIILVVVDIKTTEALKMVEEVDLNGVLTKPDLVDEVKEDEVMSVINNKITYPIKGYMVVRCQGQQEIMDRISLYEAIKKEKGFFIEHPHFRMPYKEGKATIPKLAEKLTVELVLHIEKSLPQLKDQIQVMLAETQTELDRYNSEPPTDPEQRMDFLTDKITAFTQDAINLMIGEETKSMPHVNIFSSLRRQFNDWKMDLDKTAETFNKGIEKEVKEYEENYRGRELRGFINYKTFEIILKDKIKQLEKPAIRRMKDISDFIRNEFFQLAQSNFLDFPNLLKMTKTKIENIKQLKESEAETMLKTQFKMELMIYTQDSVYTDTLNMRNRTEEEEERQSHGVAHPPCNSLYNYSDTEDALEELTHHLKSYYSIASKRLADQVPLVIKYKVLQESAAQLQREMRQLIKNYNINDLLEEDYEINIKRNNLESSQKRLKEALVKLVLL</sequence>
<dbReference type="InterPro" id="IPR000375">
    <property type="entry name" value="Dynamin_stalk"/>
</dbReference>
<dbReference type="GO" id="GO:0031623">
    <property type="term" value="P:receptor internalization"/>
    <property type="evidence" value="ECO:0007669"/>
    <property type="project" value="TreeGrafter"/>
</dbReference>
<evidence type="ECO:0000313" key="9">
    <source>
        <dbReference type="Proteomes" id="UP000221080"/>
    </source>
</evidence>
<dbReference type="InterPro" id="IPR027417">
    <property type="entry name" value="P-loop_NTPase"/>
</dbReference>
<dbReference type="Pfam" id="PF01031">
    <property type="entry name" value="Dynamin_M"/>
    <property type="match status" value="1"/>
</dbReference>
<feature type="domain" description="GED" evidence="7">
    <location>
        <begin position="529"/>
        <end position="614"/>
    </location>
</feature>
<dbReference type="GO" id="GO:0005634">
    <property type="term" value="C:nucleus"/>
    <property type="evidence" value="ECO:0007669"/>
    <property type="project" value="TreeGrafter"/>
</dbReference>
<protein>
    <submittedName>
        <fullName evidence="10">Interferon-induced GTP-binding protein Mx1-like isoform X1</fullName>
    </submittedName>
</protein>
<dbReference type="Gene3D" id="3.40.50.300">
    <property type="entry name" value="P-loop containing nucleotide triphosphate hydrolases"/>
    <property type="match status" value="1"/>
</dbReference>
<reference evidence="10" key="2">
    <citation type="submission" date="2025-08" db="UniProtKB">
        <authorList>
            <consortium name="RefSeq"/>
        </authorList>
    </citation>
    <scope>IDENTIFICATION</scope>
    <source>
        <tissue evidence="10">Blood</tissue>
    </source>
</reference>
<reference evidence="9" key="1">
    <citation type="journal article" date="2016" name="Nat. Commun.">
        <title>The channel catfish genome sequence provides insights into the evolution of scale formation in teleosts.</title>
        <authorList>
            <person name="Liu Z."/>
            <person name="Liu S."/>
            <person name="Yao J."/>
            <person name="Bao L."/>
            <person name="Zhang J."/>
            <person name="Li Y."/>
            <person name="Jiang C."/>
            <person name="Sun L."/>
            <person name="Wang R."/>
            <person name="Zhang Y."/>
            <person name="Zhou T."/>
            <person name="Zeng Q."/>
            <person name="Fu Q."/>
            <person name="Gao S."/>
            <person name="Li N."/>
            <person name="Koren S."/>
            <person name="Jiang Y."/>
            <person name="Zimin A."/>
            <person name="Xu P."/>
            <person name="Phillippy A.M."/>
            <person name="Geng X."/>
            <person name="Song L."/>
            <person name="Sun F."/>
            <person name="Li C."/>
            <person name="Wang X."/>
            <person name="Chen A."/>
            <person name="Jin Y."/>
            <person name="Yuan Z."/>
            <person name="Yang Y."/>
            <person name="Tan S."/>
            <person name="Peatman E."/>
            <person name="Lu J."/>
            <person name="Qin Z."/>
            <person name="Dunham R."/>
            <person name="Li Z."/>
            <person name="Sonstegard T."/>
            <person name="Feng J."/>
            <person name="Danzmann R.G."/>
            <person name="Schroeder S."/>
            <person name="Scheffler B."/>
            <person name="Duke M.V."/>
            <person name="Ballard L."/>
            <person name="Kucuktas H."/>
            <person name="Kaltenboeck L."/>
            <person name="Liu H."/>
            <person name="Armbruster J."/>
            <person name="Xie Y."/>
            <person name="Kirby M.L."/>
            <person name="Tian Y."/>
            <person name="Flanagan M.E."/>
            <person name="Mu W."/>
            <person name="Waldbieser G.C."/>
        </authorList>
    </citation>
    <scope>NUCLEOTIDE SEQUENCE [LARGE SCALE GENOMIC DNA]</scope>
    <source>
        <strain evidence="9">SDA103</strain>
    </source>
</reference>
<comment type="subcellular location">
    <subcellularLocation>
        <location evidence="1">Cytoplasm</location>
    </subcellularLocation>
</comment>
<dbReference type="PANTHER" id="PTHR11566">
    <property type="entry name" value="DYNAMIN"/>
    <property type="match status" value="1"/>
</dbReference>
<dbReference type="InterPro" id="IPR001401">
    <property type="entry name" value="Dynamin_GTPase"/>
</dbReference>
<keyword evidence="3 5" id="KW-0547">Nucleotide-binding</keyword>
<comment type="similarity">
    <text evidence="5">Belongs to the TRAFAC class dynamin-like GTPase superfamily. Dynamin/Fzo/YdjA family.</text>
</comment>
<evidence type="ECO:0000259" key="7">
    <source>
        <dbReference type="PROSITE" id="PS51388"/>
    </source>
</evidence>
<dbReference type="STRING" id="7998.ENSIPUP00000006856"/>
<keyword evidence="2" id="KW-0963">Cytoplasm</keyword>
<dbReference type="InterPro" id="IPR045063">
    <property type="entry name" value="Dynamin_N"/>
</dbReference>
<dbReference type="FunFam" id="1.20.120.1240:FF:000007">
    <property type="entry name" value="Interferon-induced GTP-binding protein Mx1"/>
    <property type="match status" value="1"/>
</dbReference>
<evidence type="ECO:0000313" key="10">
    <source>
        <dbReference type="RefSeq" id="XP_017312883.1"/>
    </source>
</evidence>
<dbReference type="SMART" id="SM00302">
    <property type="entry name" value="GED"/>
    <property type="match status" value="1"/>
</dbReference>
<dbReference type="InterPro" id="IPR020850">
    <property type="entry name" value="GED_dom"/>
</dbReference>
<dbReference type="Pfam" id="PF02212">
    <property type="entry name" value="GED"/>
    <property type="match status" value="1"/>
</dbReference>
<keyword evidence="9" id="KW-1185">Reference proteome</keyword>
<dbReference type="InterPro" id="IPR022812">
    <property type="entry name" value="Dynamin"/>
</dbReference>
<dbReference type="AlphaFoldDB" id="A0A2D0Q2C4"/>